<dbReference type="InterPro" id="IPR037760">
    <property type="entry name" value="SMKR1"/>
</dbReference>
<proteinExistence type="predicted"/>
<dbReference type="PANTHER" id="PTHR37932:SF1">
    <property type="entry name" value="SMALL LYSINE-RICH PROTEIN 1"/>
    <property type="match status" value="1"/>
</dbReference>
<dbReference type="CTD" id="100287482"/>
<feature type="compositionally biased region" description="Basic residues" evidence="1">
    <location>
        <begin position="16"/>
        <end position="25"/>
    </location>
</feature>
<sequence length="95" mass="10454">MTLVATWTSPTMPTKSRSHSSKSAKKAGGPKTPKKKSSNAKSTNTEVDILSPAARENAYYISHNAADCLSFRGFGWPNSNKKKKKKKGTKRKKKK</sequence>
<dbReference type="GeneID" id="114427135"/>
<dbReference type="AlphaFoldDB" id="A0A6P7H9C1"/>
<gene>
    <name evidence="3" type="primary">smkr1</name>
</gene>
<dbReference type="RefSeq" id="XP_028250753.1">
    <property type="nucleotide sequence ID" value="XM_028394952.1"/>
</dbReference>
<dbReference type="Proteomes" id="UP000515145">
    <property type="component" value="Chromosome 2"/>
</dbReference>
<evidence type="ECO:0000256" key="1">
    <source>
        <dbReference type="SAM" id="MobiDB-lite"/>
    </source>
</evidence>
<dbReference type="InParanoid" id="A0A6P7H9C1"/>
<evidence type="ECO:0000313" key="2">
    <source>
        <dbReference type="Proteomes" id="UP000515145"/>
    </source>
</evidence>
<feature type="region of interest" description="Disordered" evidence="1">
    <location>
        <begin position="71"/>
        <end position="95"/>
    </location>
</feature>
<feature type="compositionally biased region" description="Basic residues" evidence="1">
    <location>
        <begin position="80"/>
        <end position="95"/>
    </location>
</feature>
<evidence type="ECO:0000313" key="3">
    <source>
        <dbReference type="RefSeq" id="XP_028250753.1"/>
    </source>
</evidence>
<feature type="region of interest" description="Disordered" evidence="1">
    <location>
        <begin position="1"/>
        <end position="49"/>
    </location>
</feature>
<protein>
    <submittedName>
        <fullName evidence="3">Small lysine-rich protein 1</fullName>
    </submittedName>
</protein>
<name>A0A6P7H9C1_9TELE</name>
<feature type="compositionally biased region" description="Polar residues" evidence="1">
    <location>
        <begin position="1"/>
        <end position="13"/>
    </location>
</feature>
<organism evidence="2 3">
    <name type="scientific">Parambassis ranga</name>
    <name type="common">Indian glassy fish</name>
    <dbReference type="NCBI Taxonomy" id="210632"/>
    <lineage>
        <taxon>Eukaryota</taxon>
        <taxon>Metazoa</taxon>
        <taxon>Chordata</taxon>
        <taxon>Craniata</taxon>
        <taxon>Vertebrata</taxon>
        <taxon>Euteleostomi</taxon>
        <taxon>Actinopterygii</taxon>
        <taxon>Neopterygii</taxon>
        <taxon>Teleostei</taxon>
        <taxon>Neoteleostei</taxon>
        <taxon>Acanthomorphata</taxon>
        <taxon>Ovalentaria</taxon>
        <taxon>Ambassidae</taxon>
        <taxon>Parambassis</taxon>
    </lineage>
</organism>
<dbReference type="PANTHER" id="PTHR37932">
    <property type="entry name" value="SMALL LYSINE-RICH PROTEIN 1"/>
    <property type="match status" value="1"/>
</dbReference>
<reference evidence="3" key="1">
    <citation type="submission" date="2025-08" db="UniProtKB">
        <authorList>
            <consortium name="RefSeq"/>
        </authorList>
    </citation>
    <scope>IDENTIFICATION</scope>
</reference>
<keyword evidence="2" id="KW-1185">Reference proteome</keyword>
<dbReference type="OrthoDB" id="5989977at2759"/>
<accession>A0A6P7H9C1</accession>